<dbReference type="AlphaFoldDB" id="A0A0C2J739"/>
<accession>A0A0C2J739</accession>
<keyword evidence="4" id="KW-1133">Transmembrane helix</keyword>
<dbReference type="Gene3D" id="2.120.10.80">
    <property type="entry name" value="Kelch-type beta propeller"/>
    <property type="match status" value="1"/>
</dbReference>
<dbReference type="InterPro" id="IPR015915">
    <property type="entry name" value="Kelch-typ_b-propeller"/>
</dbReference>
<dbReference type="RefSeq" id="XP_040622825.1">
    <property type="nucleotide sequence ID" value="XM_040761883.1"/>
</dbReference>
<feature type="compositionally biased region" description="Polar residues" evidence="3">
    <location>
        <begin position="619"/>
        <end position="632"/>
    </location>
</feature>
<feature type="compositionally biased region" description="Low complexity" evidence="3">
    <location>
        <begin position="908"/>
        <end position="928"/>
    </location>
</feature>
<feature type="region of interest" description="Disordered" evidence="3">
    <location>
        <begin position="564"/>
        <end position="594"/>
    </location>
</feature>
<dbReference type="CDD" id="cd12087">
    <property type="entry name" value="TM_EGFR-like"/>
    <property type="match status" value="1"/>
</dbReference>
<feature type="compositionally biased region" description="Polar residues" evidence="3">
    <location>
        <begin position="721"/>
        <end position="734"/>
    </location>
</feature>
<dbReference type="InterPro" id="IPR011043">
    <property type="entry name" value="Gal_Oxase/kelch_b-propeller"/>
</dbReference>
<feature type="compositionally biased region" description="Low complexity" evidence="3">
    <location>
        <begin position="797"/>
        <end position="836"/>
    </location>
</feature>
<feature type="compositionally biased region" description="Polar residues" evidence="3">
    <location>
        <begin position="640"/>
        <end position="650"/>
    </location>
</feature>
<reference evidence="5 6" key="1">
    <citation type="journal article" date="2014" name="BMC Genomics">
        <title>Comparative genomics of the major fungal agents of human and animal Sporotrichosis: Sporothrix schenckii and Sporothrix brasiliensis.</title>
        <authorList>
            <person name="Teixeira M.M."/>
            <person name="de Almeida L.G."/>
            <person name="Kubitschek-Barreira P."/>
            <person name="Alves F.L."/>
            <person name="Kioshima E.S."/>
            <person name="Abadio A.K."/>
            <person name="Fernandes L."/>
            <person name="Derengowski L.S."/>
            <person name="Ferreira K.S."/>
            <person name="Souza R.C."/>
            <person name="Ruiz J.C."/>
            <person name="de Andrade N.C."/>
            <person name="Paes H.C."/>
            <person name="Nicola A.M."/>
            <person name="Albuquerque P."/>
            <person name="Gerber A.L."/>
            <person name="Martins V.P."/>
            <person name="Peconick L.D."/>
            <person name="Neto A.V."/>
            <person name="Chaucanez C.B."/>
            <person name="Silva P.A."/>
            <person name="Cunha O.L."/>
            <person name="de Oliveira F.F."/>
            <person name="dos Santos T.C."/>
            <person name="Barros A.L."/>
            <person name="Soares M.A."/>
            <person name="de Oliveira L.M."/>
            <person name="Marini M.M."/>
            <person name="Villalobos-Duno H."/>
            <person name="Cunha M.M."/>
            <person name="de Hoog S."/>
            <person name="da Silveira J.F."/>
            <person name="Henrissat B."/>
            <person name="Nino-Vega G.A."/>
            <person name="Cisalpino P.S."/>
            <person name="Mora-Montes H.M."/>
            <person name="Almeida S.R."/>
            <person name="Stajich J.E."/>
            <person name="Lopes-Bezerra L.M."/>
            <person name="Vasconcelos A.T."/>
            <person name="Felipe M.S."/>
        </authorList>
    </citation>
    <scope>NUCLEOTIDE SEQUENCE [LARGE SCALE GENOMIC DNA]</scope>
    <source>
        <strain evidence="5 6">5110</strain>
    </source>
</reference>
<keyword evidence="6" id="KW-1185">Reference proteome</keyword>
<feature type="region of interest" description="Disordered" evidence="3">
    <location>
        <begin position="716"/>
        <end position="979"/>
    </location>
</feature>
<dbReference type="SUPFAM" id="SSF50965">
    <property type="entry name" value="Galactose oxidase, central domain"/>
    <property type="match status" value="1"/>
</dbReference>
<organism evidence="5 6">
    <name type="scientific">Sporothrix brasiliensis 5110</name>
    <dbReference type="NCBI Taxonomy" id="1398154"/>
    <lineage>
        <taxon>Eukaryota</taxon>
        <taxon>Fungi</taxon>
        <taxon>Dikarya</taxon>
        <taxon>Ascomycota</taxon>
        <taxon>Pezizomycotina</taxon>
        <taxon>Sordariomycetes</taxon>
        <taxon>Sordariomycetidae</taxon>
        <taxon>Ophiostomatales</taxon>
        <taxon>Ophiostomataceae</taxon>
        <taxon>Sporothrix</taxon>
    </lineage>
</organism>
<keyword evidence="4" id="KW-0472">Membrane</keyword>
<name>A0A0C2J739_9PEZI</name>
<evidence type="ECO:0000256" key="2">
    <source>
        <dbReference type="ARBA" id="ARBA00022737"/>
    </source>
</evidence>
<keyword evidence="4" id="KW-0812">Transmembrane</keyword>
<dbReference type="OrthoDB" id="10251809at2759"/>
<feature type="region of interest" description="Disordered" evidence="3">
    <location>
        <begin position="617"/>
        <end position="651"/>
    </location>
</feature>
<feature type="compositionally biased region" description="Low complexity" evidence="3">
    <location>
        <begin position="861"/>
        <end position="876"/>
    </location>
</feature>
<dbReference type="HOGENOM" id="CLU_012508_1_0_1"/>
<feature type="transmembrane region" description="Helical" evidence="4">
    <location>
        <begin position="529"/>
        <end position="553"/>
    </location>
</feature>
<evidence type="ECO:0000256" key="4">
    <source>
        <dbReference type="SAM" id="Phobius"/>
    </source>
</evidence>
<evidence type="ECO:0000256" key="1">
    <source>
        <dbReference type="ARBA" id="ARBA00022441"/>
    </source>
</evidence>
<proteinExistence type="predicted"/>
<evidence type="ECO:0000313" key="6">
    <source>
        <dbReference type="Proteomes" id="UP000031575"/>
    </source>
</evidence>
<dbReference type="PANTHER" id="PTHR46228:SF2">
    <property type="entry name" value="KELCH REPEAT PROTEIN (AFU_ORTHOLOGUE AFUA_4G14350)"/>
    <property type="match status" value="1"/>
</dbReference>
<keyword evidence="2" id="KW-0677">Repeat</keyword>
<evidence type="ECO:0000313" key="5">
    <source>
        <dbReference type="EMBL" id="KIH94815.1"/>
    </source>
</evidence>
<dbReference type="EMBL" id="AWTV01000003">
    <property type="protein sequence ID" value="KIH94815.1"/>
    <property type="molecule type" value="Genomic_DNA"/>
</dbReference>
<keyword evidence="1" id="KW-0880">Kelch repeat</keyword>
<feature type="compositionally biased region" description="Polar residues" evidence="3">
    <location>
        <begin position="934"/>
        <end position="955"/>
    </location>
</feature>
<feature type="compositionally biased region" description="Polar residues" evidence="3">
    <location>
        <begin position="877"/>
        <end position="886"/>
    </location>
</feature>
<feature type="compositionally biased region" description="Basic and acidic residues" evidence="3">
    <location>
        <begin position="969"/>
        <end position="979"/>
    </location>
</feature>
<dbReference type="Proteomes" id="UP000031575">
    <property type="component" value="Unassembled WGS sequence"/>
</dbReference>
<dbReference type="PANTHER" id="PTHR46228">
    <property type="entry name" value="KELCH DOMAIN-CONTAINING PROTEIN"/>
    <property type="match status" value="1"/>
</dbReference>
<feature type="compositionally biased region" description="Gly residues" evidence="3">
    <location>
        <begin position="576"/>
        <end position="586"/>
    </location>
</feature>
<evidence type="ECO:0000256" key="3">
    <source>
        <dbReference type="SAM" id="MobiDB-lite"/>
    </source>
</evidence>
<sequence length="979" mass="100518">MKSSSLLTATGFVASAAAQASGWIPGQVNASMCYWEQPRAAVVRDTLYLDGGSVVWIPGMNDSSYGPVTADQNPLGIVYTLNFSVPFAVADNLTADMGVLYKVSPGSNANNIAPNYIDGAMLANDDEWFLYGGLLKYTSQYSQPPGDAVQLYQADRYGVDRAFRPGFLNVDLPANMTRYVAYGGAASAPSENKAWYFSGLRSPSWGPVYTVSGVDGLTAINVSDTLITVDMATQNAETWSNSTLPPAVRGRANPELVWVPVGPQGLLVAIGGVVDPQWVAVRGSSYNASASRAASPAFLTTLDVYDVAGKTWYKQPTTGGARLGQRTRACSVVVAAADASSFNIYYYGGFDGINVGDAFNDDVWVLSLPSFTWTQVYKSSDAAAHARAGHKCFAPYPDQMLVVGGYTPQAGEAAGCLGGGIVQLFNLSSATWMTSYTPTKWSAYSVPDAVVSVIGGSGKGGATATAPAAAGGWADAGLKAVFATAYPTAKLTTFYPYPLNASATTAPNSTHPDAPGAPSGGGGHHTPAFVAPLVGVIGGLIVLTAAVVGVLLYRRRRILMYGSAGTRSGGRRSSRGGTGPVGGSGQPGTESEATYDTGRNFVFSWLRAQPSVKHAASTPAASSYDDPNSSAANRGRVQSYGGQYSSSTPLSPEMEQLQAAHLAAQHSGSGAGGYAAALAAGAVGGAAVAGAGAPTVEADNTYISELIADTKYRAELPGSSDFGSVTTDANSSSRMLRGGATYHSVPTSSAELESPLVPGSHVAQHGSTSSLGPAPQQQPPVFARADSPSLGQAPRFPTQQPPQEAAQESAQQPPQEPAQQTPQRPAQAPAPAAPRSVARESGVSDLSEQDRRHLRQGSEGGQSTTSGVSSAVGTSGYQRNSLNLSGAVSPLGAQFPPAVTGVGGVVGGATIPEADAGAEAAAEAAAQPSAPPVQTEQQPPAQPQSLESPSQTSLQGSGGDSPGQSRRSAFRESEADLRE</sequence>
<gene>
    <name evidence="5" type="ORF">SPBR_03593</name>
</gene>
<protein>
    <recommendedName>
        <fullName evidence="7">Kelch repeat protein</fullName>
    </recommendedName>
</protein>
<comment type="caution">
    <text evidence="5">The sequence shown here is derived from an EMBL/GenBank/DDBJ whole genome shotgun (WGS) entry which is preliminary data.</text>
</comment>
<dbReference type="VEuPathDB" id="FungiDB:SPBR_03593"/>
<dbReference type="GeneID" id="63676804"/>
<evidence type="ECO:0008006" key="7">
    <source>
        <dbReference type="Google" id="ProtNLM"/>
    </source>
</evidence>